<dbReference type="Pfam" id="PF01784">
    <property type="entry name" value="DUF34_NIF3"/>
    <property type="match status" value="1"/>
</dbReference>
<reference evidence="3 4" key="1">
    <citation type="journal article" date="2018" name="Nat. Ecol. Evol.">
        <title>Pezizomycetes genomes reveal the molecular basis of ectomycorrhizal truffle lifestyle.</title>
        <authorList>
            <person name="Murat C."/>
            <person name="Payen T."/>
            <person name="Noel B."/>
            <person name="Kuo A."/>
            <person name="Morin E."/>
            <person name="Chen J."/>
            <person name="Kohler A."/>
            <person name="Krizsan K."/>
            <person name="Balestrini R."/>
            <person name="Da Silva C."/>
            <person name="Montanini B."/>
            <person name="Hainaut M."/>
            <person name="Levati E."/>
            <person name="Barry K.W."/>
            <person name="Belfiori B."/>
            <person name="Cichocki N."/>
            <person name="Clum A."/>
            <person name="Dockter R.B."/>
            <person name="Fauchery L."/>
            <person name="Guy J."/>
            <person name="Iotti M."/>
            <person name="Le Tacon F."/>
            <person name="Lindquist E.A."/>
            <person name="Lipzen A."/>
            <person name="Malagnac F."/>
            <person name="Mello A."/>
            <person name="Molinier V."/>
            <person name="Miyauchi S."/>
            <person name="Poulain J."/>
            <person name="Riccioni C."/>
            <person name="Rubini A."/>
            <person name="Sitrit Y."/>
            <person name="Splivallo R."/>
            <person name="Traeger S."/>
            <person name="Wang M."/>
            <person name="Zifcakova L."/>
            <person name="Wipf D."/>
            <person name="Zambonelli A."/>
            <person name="Paolocci F."/>
            <person name="Nowrousian M."/>
            <person name="Ottonello S."/>
            <person name="Baldrian P."/>
            <person name="Spatafora J.W."/>
            <person name="Henrissat B."/>
            <person name="Nagy L.G."/>
            <person name="Aury J.M."/>
            <person name="Wincker P."/>
            <person name="Grigoriev I.V."/>
            <person name="Bonfante P."/>
            <person name="Martin F.M."/>
        </authorList>
    </citation>
    <scope>NUCLEOTIDE SEQUENCE [LARGE SCALE GENOMIC DNA]</scope>
    <source>
        <strain evidence="3 4">CCBAS932</strain>
    </source>
</reference>
<sequence length="310" mass="33375">MAAATVRSSPLVRVVVNSVQKLYPQALADKSWDNTGLLLEAPLRPPTTTPPPSAHTILLTIDLTRAVVDEALSTNSSMIIAYHPIIFRPLKSLSLRDTQQESLLRLAQAGISVYSPHTAVDAALGGVNDWLADGISGGRGNEESRRVLEESMAPPDGFEGSGMGRMVVLKKAQKLGDLVERVKAYLGMQHLMVAATEAHNSGDALISRIALCAGSGGSMFKHLDVDLFFTGELSHHEALGARERGISTISCFHTNTERGFLAAVMKPKLLEVLKEEWARLKATPEGREFAGDAEVQVAVSAADRDPYEIV</sequence>
<dbReference type="InterPro" id="IPR002678">
    <property type="entry name" value="DUF34/NIF3"/>
</dbReference>
<feature type="binding site" evidence="2">
    <location>
        <position position="83"/>
    </location>
    <ligand>
        <name>a divalent metal cation</name>
        <dbReference type="ChEBI" id="CHEBI:60240"/>
        <label>1</label>
    </ligand>
</feature>
<dbReference type="GO" id="GO:0005739">
    <property type="term" value="C:mitochondrion"/>
    <property type="evidence" value="ECO:0007669"/>
    <property type="project" value="TreeGrafter"/>
</dbReference>
<dbReference type="Gene3D" id="3.40.1390.30">
    <property type="entry name" value="NIF3 (NGG1p interacting factor 3)-like"/>
    <property type="match status" value="1"/>
</dbReference>
<comment type="similarity">
    <text evidence="1">Belongs to the GTP cyclohydrolase I type 2/NIF3 family.</text>
</comment>
<protein>
    <submittedName>
        <fullName evidence="3">NGG1p interacting factor 3</fullName>
    </submittedName>
</protein>
<feature type="binding site" evidence="2">
    <location>
        <position position="253"/>
    </location>
    <ligand>
        <name>a divalent metal cation</name>
        <dbReference type="ChEBI" id="CHEBI:60240"/>
        <label>1</label>
    </ligand>
</feature>
<evidence type="ECO:0000256" key="1">
    <source>
        <dbReference type="ARBA" id="ARBA00006964"/>
    </source>
</evidence>
<organism evidence="3 4">
    <name type="scientific">Morchella conica CCBAS932</name>
    <dbReference type="NCBI Taxonomy" id="1392247"/>
    <lineage>
        <taxon>Eukaryota</taxon>
        <taxon>Fungi</taxon>
        <taxon>Dikarya</taxon>
        <taxon>Ascomycota</taxon>
        <taxon>Pezizomycotina</taxon>
        <taxon>Pezizomycetes</taxon>
        <taxon>Pezizales</taxon>
        <taxon>Morchellaceae</taxon>
        <taxon>Morchella</taxon>
    </lineage>
</organism>
<keyword evidence="4" id="KW-1185">Reference proteome</keyword>
<dbReference type="EMBL" id="ML119116">
    <property type="protein sequence ID" value="RPB14775.1"/>
    <property type="molecule type" value="Genomic_DNA"/>
</dbReference>
<dbReference type="SUPFAM" id="SSF102705">
    <property type="entry name" value="NIF3 (NGG1p interacting factor 3)-like"/>
    <property type="match status" value="1"/>
</dbReference>
<dbReference type="NCBIfam" id="TIGR00486">
    <property type="entry name" value="YbgI_SA1388"/>
    <property type="match status" value="1"/>
</dbReference>
<dbReference type="PANTHER" id="PTHR13799:SF13">
    <property type="entry name" value="NIF3-LIKE PROTEIN 1"/>
    <property type="match status" value="1"/>
</dbReference>
<dbReference type="InParanoid" id="A0A3N4L9U2"/>
<feature type="binding site" evidence="2">
    <location>
        <position position="257"/>
    </location>
    <ligand>
        <name>a divalent metal cation</name>
        <dbReference type="ChEBI" id="CHEBI:60240"/>
        <label>1</label>
    </ligand>
</feature>
<dbReference type="OrthoDB" id="3345469at2759"/>
<dbReference type="AlphaFoldDB" id="A0A3N4L9U2"/>
<dbReference type="Proteomes" id="UP000277580">
    <property type="component" value="Unassembled WGS sequence"/>
</dbReference>
<accession>A0A3N4L9U2</accession>
<dbReference type="InterPro" id="IPR036069">
    <property type="entry name" value="DUF34/NIF3_sf"/>
</dbReference>
<name>A0A3N4L9U2_9PEZI</name>
<dbReference type="GO" id="GO:0046872">
    <property type="term" value="F:metal ion binding"/>
    <property type="evidence" value="ECO:0007669"/>
    <property type="project" value="UniProtKB-KW"/>
</dbReference>
<dbReference type="STRING" id="1392247.A0A3N4L9U2"/>
<keyword evidence="2" id="KW-0479">Metal-binding</keyword>
<evidence type="ECO:0000256" key="2">
    <source>
        <dbReference type="PIRSR" id="PIRSR602678-1"/>
    </source>
</evidence>
<evidence type="ECO:0000313" key="4">
    <source>
        <dbReference type="Proteomes" id="UP000277580"/>
    </source>
</evidence>
<dbReference type="FunFam" id="3.40.1390.30:FF:000001">
    <property type="entry name" value="GTP cyclohydrolase 1 type 2"/>
    <property type="match status" value="1"/>
</dbReference>
<gene>
    <name evidence="3" type="ORF">P167DRAFT_533758</name>
</gene>
<dbReference type="PANTHER" id="PTHR13799">
    <property type="entry name" value="NGG1 INTERACTING FACTOR 3"/>
    <property type="match status" value="1"/>
</dbReference>
<evidence type="ECO:0000313" key="3">
    <source>
        <dbReference type="EMBL" id="RPB14775.1"/>
    </source>
</evidence>
<proteinExistence type="inferred from homology"/>
<feature type="binding site" evidence="2">
    <location>
        <position position="121"/>
    </location>
    <ligand>
        <name>a divalent metal cation</name>
        <dbReference type="ChEBI" id="CHEBI:60240"/>
        <label>1</label>
    </ligand>
</feature>
<dbReference type="FunCoup" id="A0A3N4L9U2">
    <property type="interactions" value="647"/>
</dbReference>